<name>A0A1H3Q2F4_9PROT</name>
<reference evidence="1 2" key="1">
    <citation type="submission" date="2016-10" db="EMBL/GenBank/DDBJ databases">
        <authorList>
            <person name="de Groot N.N."/>
        </authorList>
    </citation>
    <scope>NUCLEOTIDE SEQUENCE [LARGE SCALE GENOMIC DNA]</scope>
    <source>
        <strain evidence="1 2">Nm1</strain>
    </source>
</reference>
<dbReference type="EMBL" id="FNOY01000125">
    <property type="protein sequence ID" value="SDZ07195.1"/>
    <property type="molecule type" value="Genomic_DNA"/>
</dbReference>
<proteinExistence type="predicted"/>
<protein>
    <submittedName>
        <fullName evidence="1">Phosphate transport system substrate-binding protein</fullName>
    </submittedName>
</protein>
<sequence>IFSEIGRGAPLSPAMVLQKALSVTHKFCRGASIGTVAHAISQGIAIKLLPLDRIVASAANVREGSYPLARPLNLVTRETPVGLVRDFIEFARSAQVHDLVEAQYFVPASLR</sequence>
<accession>A0A1H3Q2F4</accession>
<feature type="non-terminal residue" evidence="1">
    <location>
        <position position="1"/>
    </location>
</feature>
<dbReference type="SUPFAM" id="SSF53850">
    <property type="entry name" value="Periplasmic binding protein-like II"/>
    <property type="match status" value="1"/>
</dbReference>
<dbReference type="Proteomes" id="UP000198640">
    <property type="component" value="Unassembled WGS sequence"/>
</dbReference>
<dbReference type="Gene3D" id="3.40.190.10">
    <property type="entry name" value="Periplasmic binding protein-like II"/>
    <property type="match status" value="1"/>
</dbReference>
<evidence type="ECO:0000313" key="2">
    <source>
        <dbReference type="Proteomes" id="UP000198640"/>
    </source>
</evidence>
<evidence type="ECO:0000313" key="1">
    <source>
        <dbReference type="EMBL" id="SDZ07195.1"/>
    </source>
</evidence>
<dbReference type="STRING" id="44576.SAMN05421881_11251"/>
<dbReference type="AlphaFoldDB" id="A0A1H3Q2F4"/>
<keyword evidence="2" id="KW-1185">Reference proteome</keyword>
<gene>
    <name evidence="1" type="ORF">SAMN05421881_11251</name>
</gene>
<organism evidence="1 2">
    <name type="scientific">Nitrosomonas halophila</name>
    <dbReference type="NCBI Taxonomy" id="44576"/>
    <lineage>
        <taxon>Bacteria</taxon>
        <taxon>Pseudomonadati</taxon>
        <taxon>Pseudomonadota</taxon>
        <taxon>Betaproteobacteria</taxon>
        <taxon>Nitrosomonadales</taxon>
        <taxon>Nitrosomonadaceae</taxon>
        <taxon>Nitrosomonas</taxon>
    </lineage>
</organism>